<sequence length="133" mass="14990">MKKAILSVFLGFFFFNMSYAQKYFGKTYTATKNVDEFYDPADVEKEYTVMGKTELAKGFRSLEKTQQKIIDLAKEKGADGIIFSIEEEVLGTSSSTGGSVNEKKKNKTTVVGSSTTMDLKEKKIRATFIKYKE</sequence>
<accession>A0ABV6HPJ2</accession>
<comment type="caution">
    <text evidence="1">The sequence shown here is derived from an EMBL/GenBank/DDBJ whole genome shotgun (WGS) entry which is preliminary data.</text>
</comment>
<keyword evidence="2" id="KW-1185">Reference proteome</keyword>
<dbReference type="Proteomes" id="UP001589774">
    <property type="component" value="Unassembled WGS sequence"/>
</dbReference>
<proteinExistence type="predicted"/>
<protein>
    <recommendedName>
        <fullName evidence="3">Heavy-metal-binding protein</fullName>
    </recommendedName>
</protein>
<evidence type="ECO:0000313" key="2">
    <source>
        <dbReference type="Proteomes" id="UP001589774"/>
    </source>
</evidence>
<organism evidence="1 2">
    <name type="scientific">Olivibacter oleidegradans</name>
    <dbReference type="NCBI Taxonomy" id="760123"/>
    <lineage>
        <taxon>Bacteria</taxon>
        <taxon>Pseudomonadati</taxon>
        <taxon>Bacteroidota</taxon>
        <taxon>Sphingobacteriia</taxon>
        <taxon>Sphingobacteriales</taxon>
        <taxon>Sphingobacteriaceae</taxon>
        <taxon>Olivibacter</taxon>
    </lineage>
</organism>
<dbReference type="RefSeq" id="WP_130856574.1">
    <property type="nucleotide sequence ID" value="NZ_JBHLWO010000002.1"/>
</dbReference>
<reference evidence="1 2" key="1">
    <citation type="submission" date="2024-09" db="EMBL/GenBank/DDBJ databases">
        <authorList>
            <person name="Sun Q."/>
            <person name="Mori K."/>
        </authorList>
    </citation>
    <scope>NUCLEOTIDE SEQUENCE [LARGE SCALE GENOMIC DNA]</scope>
    <source>
        <strain evidence="1 2">CCM 7765</strain>
    </source>
</reference>
<gene>
    <name evidence="1" type="ORF">ACFFI0_21025</name>
</gene>
<evidence type="ECO:0000313" key="1">
    <source>
        <dbReference type="EMBL" id="MFC0320821.1"/>
    </source>
</evidence>
<dbReference type="EMBL" id="JBHLWO010000002">
    <property type="protein sequence ID" value="MFC0320821.1"/>
    <property type="molecule type" value="Genomic_DNA"/>
</dbReference>
<evidence type="ECO:0008006" key="3">
    <source>
        <dbReference type="Google" id="ProtNLM"/>
    </source>
</evidence>
<name>A0ABV6HPJ2_9SPHI</name>